<reference evidence="1" key="1">
    <citation type="submission" date="2020-07" db="EMBL/GenBank/DDBJ databases">
        <authorList>
            <person name="Pettersson B.M.F."/>
            <person name="Behra P.R.K."/>
            <person name="Ramesh M."/>
            <person name="Das S."/>
            <person name="Dasgupta S."/>
            <person name="Kirsebom L.A."/>
        </authorList>
    </citation>
    <scope>NUCLEOTIDE SEQUENCE</scope>
    <source>
        <strain evidence="1">DSM 44615</strain>
    </source>
</reference>
<organism evidence="1 2">
    <name type="scientific">[Mycobacterium] manitobense</name>
    <dbReference type="NCBI Taxonomy" id="190147"/>
    <lineage>
        <taxon>Bacteria</taxon>
        <taxon>Bacillati</taxon>
        <taxon>Actinomycetota</taxon>
        <taxon>Actinomycetes</taxon>
        <taxon>Mycobacteriales</taxon>
        <taxon>Mycobacteriaceae</taxon>
        <taxon>Mycolicibacterium</taxon>
    </lineage>
</organism>
<accession>A0A9X3BY84</accession>
<name>A0A9X3BY84_9MYCO</name>
<keyword evidence="2" id="KW-1185">Reference proteome</keyword>
<reference evidence="1" key="2">
    <citation type="journal article" date="2022" name="BMC Genomics">
        <title>Comparative genome analysis of mycobacteria focusing on tRNA and non-coding RNA.</title>
        <authorList>
            <person name="Behra P.R.K."/>
            <person name="Pettersson B.M.F."/>
            <person name="Ramesh M."/>
            <person name="Das S."/>
            <person name="Dasgupta S."/>
            <person name="Kirsebom L.A."/>
        </authorList>
    </citation>
    <scope>NUCLEOTIDE SEQUENCE</scope>
    <source>
        <strain evidence="1">DSM 44615</strain>
    </source>
</reference>
<dbReference type="Proteomes" id="UP001140293">
    <property type="component" value="Unassembled WGS sequence"/>
</dbReference>
<gene>
    <name evidence="1" type="ORF">H7I41_25180</name>
</gene>
<sequence>MTSVLDRWRPDPGPADGRWAAGVGDTLAAVLRPPGVLAAPLRLLNHFGGVAISADAVEFDGDDVEWSDVADIETVSLFGYLFSGALDKQLNKLPLPRFPGRSLVVGVASDAALTAIVAATGDALRKLDVKIPAEVNYHGLVRRRTLSPGILATLLLADGAVRSSLTATAEAKGIRVRPSDDDPLEEAELRASRIKRFVGRLTNR</sequence>
<protein>
    <submittedName>
        <fullName evidence="1">Uncharacterized protein</fullName>
    </submittedName>
</protein>
<dbReference type="RefSeq" id="WP_264015390.1">
    <property type="nucleotide sequence ID" value="NZ_JACKSJ010000235.1"/>
</dbReference>
<dbReference type="AlphaFoldDB" id="A0A9X3BY84"/>
<evidence type="ECO:0000313" key="1">
    <source>
        <dbReference type="EMBL" id="MCV7173221.1"/>
    </source>
</evidence>
<proteinExistence type="predicted"/>
<evidence type="ECO:0000313" key="2">
    <source>
        <dbReference type="Proteomes" id="UP001140293"/>
    </source>
</evidence>
<comment type="caution">
    <text evidence="1">The sequence shown here is derived from an EMBL/GenBank/DDBJ whole genome shotgun (WGS) entry which is preliminary data.</text>
</comment>
<dbReference type="EMBL" id="JACKSJ010000235">
    <property type="protein sequence ID" value="MCV7173221.1"/>
    <property type="molecule type" value="Genomic_DNA"/>
</dbReference>